<name>A0ABY5FV40_9MICO</name>
<dbReference type="InterPro" id="IPR059112">
    <property type="entry name" value="CysZ/EI24"/>
</dbReference>
<evidence type="ECO:0000256" key="3">
    <source>
        <dbReference type="ARBA" id="ARBA00022475"/>
    </source>
</evidence>
<sequence>MKRIRGIVRELLAGAALVPRGFAFWRRRPGVMALGMVPAIIAGALVGAVLIALGLNVEALAQAITPFADGWAERDRGVLRTLLALVIVAGAIIGTVYTFTTLTLLIGDPFYERIWRAAEAELGDFSPSPLRFWRSFGDGLLLVLRAMGYALITWLVGLIPVVGSVTAAVLGPVLAGHLIARELTTRPFEARGITASERARLLRGSRARELGFGIATQLFIFIPGGAIAVMPAAVVGAARLARSVLERAEQDRAALERAEHDRAALERVADDRPPI</sequence>
<reference evidence="12" key="1">
    <citation type="submission" date="2022-07" db="EMBL/GenBank/DDBJ databases">
        <title>Taxonomic analysis of Microcella humidisoli nov. sp., isolated from riverside soil.</title>
        <authorList>
            <person name="Molina K.M."/>
            <person name="Kim S.B."/>
        </authorList>
    </citation>
    <scope>NUCLEOTIDE SEQUENCE</scope>
    <source>
        <strain evidence="12">MMS21-STM10</strain>
    </source>
</reference>
<feature type="coiled-coil region" evidence="10">
    <location>
        <begin position="238"/>
        <end position="268"/>
    </location>
</feature>
<evidence type="ECO:0000256" key="9">
    <source>
        <dbReference type="ARBA" id="ARBA00023136"/>
    </source>
</evidence>
<evidence type="ECO:0000256" key="10">
    <source>
        <dbReference type="SAM" id="Coils"/>
    </source>
</evidence>
<dbReference type="RefSeq" id="WP_255159311.1">
    <property type="nucleotide sequence ID" value="NZ_CP101497.1"/>
</dbReference>
<gene>
    <name evidence="12" type="ORF">NNL39_10945</name>
</gene>
<proteinExistence type="predicted"/>
<keyword evidence="3" id="KW-1003">Cell membrane</keyword>
<evidence type="ECO:0000256" key="7">
    <source>
        <dbReference type="ARBA" id="ARBA00022989"/>
    </source>
</evidence>
<feature type="transmembrane region" description="Helical" evidence="11">
    <location>
        <begin position="39"/>
        <end position="61"/>
    </location>
</feature>
<accession>A0ABY5FV40</accession>
<protein>
    <submittedName>
        <fullName evidence="12">EI24 domain-containing protein</fullName>
    </submittedName>
</protein>
<evidence type="ECO:0000256" key="1">
    <source>
        <dbReference type="ARBA" id="ARBA00004141"/>
    </source>
</evidence>
<keyword evidence="10" id="KW-0175">Coiled coil</keyword>
<dbReference type="PANTHER" id="PTHR37468">
    <property type="entry name" value="SULFATE TRANSPORTER CYSZ"/>
    <property type="match status" value="1"/>
</dbReference>
<dbReference type="PANTHER" id="PTHR37468:SF1">
    <property type="entry name" value="SULFATE TRANSPORTER CYSZ"/>
    <property type="match status" value="1"/>
</dbReference>
<feature type="transmembrane region" description="Helical" evidence="11">
    <location>
        <begin position="210"/>
        <end position="234"/>
    </location>
</feature>
<keyword evidence="9 11" id="KW-0472">Membrane</keyword>
<evidence type="ECO:0000256" key="2">
    <source>
        <dbReference type="ARBA" id="ARBA00022448"/>
    </source>
</evidence>
<evidence type="ECO:0000256" key="6">
    <source>
        <dbReference type="ARBA" id="ARBA00022692"/>
    </source>
</evidence>
<evidence type="ECO:0000256" key="4">
    <source>
        <dbReference type="ARBA" id="ARBA00022519"/>
    </source>
</evidence>
<feature type="transmembrane region" description="Helical" evidence="11">
    <location>
        <begin position="82"/>
        <end position="106"/>
    </location>
</feature>
<organism evidence="12 13">
    <name type="scientific">Microcella humidisoli</name>
    <dbReference type="NCBI Taxonomy" id="2963406"/>
    <lineage>
        <taxon>Bacteria</taxon>
        <taxon>Bacillati</taxon>
        <taxon>Actinomycetota</taxon>
        <taxon>Actinomycetes</taxon>
        <taxon>Micrococcales</taxon>
        <taxon>Microbacteriaceae</taxon>
        <taxon>Microcella</taxon>
    </lineage>
</organism>
<dbReference type="EMBL" id="CP101497">
    <property type="protein sequence ID" value="UTT62169.1"/>
    <property type="molecule type" value="Genomic_DNA"/>
</dbReference>
<keyword evidence="7 11" id="KW-1133">Transmembrane helix</keyword>
<dbReference type="InterPro" id="IPR050480">
    <property type="entry name" value="CysZ-like"/>
</dbReference>
<dbReference type="Pfam" id="PF07264">
    <property type="entry name" value="EI24"/>
    <property type="match status" value="1"/>
</dbReference>
<comment type="subcellular location">
    <subcellularLocation>
        <location evidence="1">Membrane</location>
        <topology evidence="1">Multi-pass membrane protein</topology>
    </subcellularLocation>
</comment>
<evidence type="ECO:0000256" key="11">
    <source>
        <dbReference type="SAM" id="Phobius"/>
    </source>
</evidence>
<keyword evidence="6 11" id="KW-0812">Transmembrane</keyword>
<evidence type="ECO:0000313" key="13">
    <source>
        <dbReference type="Proteomes" id="UP001060039"/>
    </source>
</evidence>
<keyword evidence="2" id="KW-0813">Transport</keyword>
<keyword evidence="5" id="KW-0028">Amino-acid biosynthesis</keyword>
<evidence type="ECO:0000256" key="8">
    <source>
        <dbReference type="ARBA" id="ARBA00023032"/>
    </source>
</evidence>
<evidence type="ECO:0000313" key="12">
    <source>
        <dbReference type="EMBL" id="UTT62169.1"/>
    </source>
</evidence>
<keyword evidence="13" id="KW-1185">Reference proteome</keyword>
<feature type="transmembrane region" description="Helical" evidence="11">
    <location>
        <begin position="151"/>
        <end position="176"/>
    </location>
</feature>
<keyword evidence="8" id="KW-0764">Sulfate transport</keyword>
<keyword evidence="4" id="KW-0997">Cell inner membrane</keyword>
<evidence type="ECO:0000256" key="5">
    <source>
        <dbReference type="ARBA" id="ARBA00022605"/>
    </source>
</evidence>
<dbReference type="Proteomes" id="UP001060039">
    <property type="component" value="Chromosome"/>
</dbReference>